<gene>
    <name evidence="2" type="ORF">B7463_g5550</name>
</gene>
<feature type="non-terminal residue" evidence="2">
    <location>
        <position position="1"/>
    </location>
</feature>
<protein>
    <submittedName>
        <fullName evidence="2">Uncharacterized protein</fullName>
    </submittedName>
</protein>
<proteinExistence type="predicted"/>
<accession>A0A3E2HCB8</accession>
<feature type="chain" id="PRO_5017565114" evidence="1">
    <location>
        <begin position="21"/>
        <end position="475"/>
    </location>
</feature>
<comment type="caution">
    <text evidence="2">The sequence shown here is derived from an EMBL/GenBank/DDBJ whole genome shotgun (WGS) entry which is preliminary data.</text>
</comment>
<dbReference type="AlphaFoldDB" id="A0A3E2HCB8"/>
<keyword evidence="3" id="KW-1185">Reference proteome</keyword>
<feature type="non-terminal residue" evidence="2">
    <location>
        <position position="475"/>
    </location>
</feature>
<keyword evidence="1" id="KW-0732">Signal</keyword>
<dbReference type="OrthoDB" id="3522618at2759"/>
<name>A0A3E2HCB8_SCYLI</name>
<dbReference type="EMBL" id="NCSJ02000091">
    <property type="protein sequence ID" value="RFU30783.1"/>
    <property type="molecule type" value="Genomic_DNA"/>
</dbReference>
<organism evidence="2 3">
    <name type="scientific">Scytalidium lignicola</name>
    <name type="common">Hyphomycete</name>
    <dbReference type="NCBI Taxonomy" id="5539"/>
    <lineage>
        <taxon>Eukaryota</taxon>
        <taxon>Fungi</taxon>
        <taxon>Dikarya</taxon>
        <taxon>Ascomycota</taxon>
        <taxon>Pezizomycotina</taxon>
        <taxon>Leotiomycetes</taxon>
        <taxon>Leotiomycetes incertae sedis</taxon>
        <taxon>Scytalidium</taxon>
    </lineage>
</organism>
<feature type="signal peptide" evidence="1">
    <location>
        <begin position="1"/>
        <end position="20"/>
    </location>
</feature>
<evidence type="ECO:0000313" key="3">
    <source>
        <dbReference type="Proteomes" id="UP000258309"/>
    </source>
</evidence>
<evidence type="ECO:0000256" key="1">
    <source>
        <dbReference type="SAM" id="SignalP"/>
    </source>
</evidence>
<evidence type="ECO:0000313" key="2">
    <source>
        <dbReference type="EMBL" id="RFU30783.1"/>
    </source>
</evidence>
<reference evidence="2 3" key="1">
    <citation type="submission" date="2018-05" db="EMBL/GenBank/DDBJ databases">
        <title>Draft genome sequence of Scytalidium lignicola DSM 105466, a ubiquitous saprotrophic fungus.</title>
        <authorList>
            <person name="Buettner E."/>
            <person name="Gebauer A.M."/>
            <person name="Hofrichter M."/>
            <person name="Liers C."/>
            <person name="Kellner H."/>
        </authorList>
    </citation>
    <scope>NUCLEOTIDE SEQUENCE [LARGE SCALE GENOMIC DNA]</scope>
    <source>
        <strain evidence="2 3">DSM 105466</strain>
    </source>
</reference>
<dbReference type="Proteomes" id="UP000258309">
    <property type="component" value="Unassembled WGS sequence"/>
</dbReference>
<dbReference type="OMA" id="CEINARD"/>
<sequence>MRQFAPYSLLLLPWQQLASANPMPIPELPGDADHSIQCSQVGDPNADPNDRWNTAMADGAFANATNYYNDQRVNDGATATFDNQISHFFNGPESYDCQLITSACDAGVGKCETVTSPAGWLILNSFSNFHNTWLNFYNSLTAAEADLAPNIASFAATFAPPQVQNDDALKLFLDITSILFGVFNAGIGFYAGTAKALAGVPGKAIDKGSAAIVATINGGITIGKDQLPAAEQQAINVAQLGSGLSTIVNSMQSVMSTMVTEITEQGGYFSANPFVAIQDLFSNGQFLNSPLSTIDGFDLKTYFEHIMYGLLAVKAWHLTENLYPVVIWVNQDCSQENSVLTQFYGKSRSCAISGNTLYLLGIIDDGTHSPDYLPGGSTDTLTGDQSVFAGLSIDDFVVSAFQGFQLNGNQPGYQMPFPSYNIDGSGNQVSFPFTQGIRTPGLLNIPTCDYNTFHSAWFSTDTQPGSRGPNFPCQP</sequence>